<dbReference type="InterPro" id="IPR011993">
    <property type="entry name" value="PH-like_dom_sf"/>
</dbReference>
<dbReference type="WBParaSite" id="nRc.2.0.1.t38981-RA">
    <property type="protein sequence ID" value="nRc.2.0.1.t38981-RA"/>
    <property type="gene ID" value="nRc.2.0.1.g38981"/>
</dbReference>
<keyword evidence="2" id="KW-1185">Reference proteome</keyword>
<dbReference type="PANTHER" id="PTHR24112:SF66">
    <property type="entry name" value="LEUCINE-RICH REPEAT, ISOFORM F"/>
    <property type="match status" value="1"/>
</dbReference>
<dbReference type="InterPro" id="IPR041245">
    <property type="entry name" value="CARMIL_PH"/>
</dbReference>
<name>A0A915KMH5_ROMCU</name>
<evidence type="ECO:0000259" key="1">
    <source>
        <dbReference type="Pfam" id="PF17888"/>
    </source>
</evidence>
<dbReference type="GO" id="GO:0030027">
    <property type="term" value="C:lamellipodium"/>
    <property type="evidence" value="ECO:0007669"/>
    <property type="project" value="TreeGrafter"/>
</dbReference>
<dbReference type="Gene3D" id="3.80.10.10">
    <property type="entry name" value="Ribonuclease Inhibitor"/>
    <property type="match status" value="1"/>
</dbReference>
<organism evidence="2 3">
    <name type="scientific">Romanomermis culicivorax</name>
    <name type="common">Nematode worm</name>
    <dbReference type="NCBI Taxonomy" id="13658"/>
    <lineage>
        <taxon>Eukaryota</taxon>
        <taxon>Metazoa</taxon>
        <taxon>Ecdysozoa</taxon>
        <taxon>Nematoda</taxon>
        <taxon>Enoplea</taxon>
        <taxon>Dorylaimia</taxon>
        <taxon>Mermithida</taxon>
        <taxon>Mermithoidea</taxon>
        <taxon>Mermithidae</taxon>
        <taxon>Romanomermis</taxon>
    </lineage>
</organism>
<dbReference type="OMA" id="KTERRVM"/>
<sequence>MFDQALLDYIRANAKQLFGNQFWEARFLYRVDLGSKPEKTERRVMVLSKFRIFFISGKTSSKLHVENSYPLLAVTAVTLPNNNTEASLTIDNRRLFIRFVEENLSSQDFVIQLLTAFKHYYQNCDLHRYIDLSPSSLHSMYSQLPLAKPTLPCGGFRRTYASLCDFYKFAFRDEIVWDIEKIYSLHHNTVLRLDDFSHLSSKDLIPLIATLQFSSWFDGIASETQKLPNEVIDVIMLVLKKSQRMKELKLKNCGLKK</sequence>
<dbReference type="Gene3D" id="2.30.29.30">
    <property type="entry name" value="Pleckstrin-homology domain (PH domain)/Phosphotyrosine-binding domain (PTB)"/>
    <property type="match status" value="1"/>
</dbReference>
<dbReference type="GO" id="GO:0016477">
    <property type="term" value="P:cell migration"/>
    <property type="evidence" value="ECO:0007669"/>
    <property type="project" value="TreeGrafter"/>
</dbReference>
<dbReference type="GO" id="GO:0034315">
    <property type="term" value="P:regulation of Arp2/3 complex-mediated actin nucleation"/>
    <property type="evidence" value="ECO:0007669"/>
    <property type="project" value="TreeGrafter"/>
</dbReference>
<dbReference type="InterPro" id="IPR032675">
    <property type="entry name" value="LRR_dom_sf"/>
</dbReference>
<protein>
    <submittedName>
        <fullName evidence="3">CARMIL pleckstrin homology domain-containing protein</fullName>
    </submittedName>
</protein>
<dbReference type="InterPro" id="IPR051279">
    <property type="entry name" value="PP1-Reg/Actin-Interact_Protein"/>
</dbReference>
<dbReference type="Proteomes" id="UP000887565">
    <property type="component" value="Unplaced"/>
</dbReference>
<evidence type="ECO:0000313" key="2">
    <source>
        <dbReference type="Proteomes" id="UP000887565"/>
    </source>
</evidence>
<accession>A0A915KMH5</accession>
<dbReference type="GO" id="GO:0005886">
    <property type="term" value="C:plasma membrane"/>
    <property type="evidence" value="ECO:0007669"/>
    <property type="project" value="TreeGrafter"/>
</dbReference>
<proteinExistence type="predicted"/>
<feature type="domain" description="CARMIL pleckstrin homology" evidence="1">
    <location>
        <begin position="26"/>
        <end position="121"/>
    </location>
</feature>
<reference evidence="3" key="1">
    <citation type="submission" date="2022-11" db="UniProtKB">
        <authorList>
            <consortium name="WormBaseParasite"/>
        </authorList>
    </citation>
    <scope>IDENTIFICATION</scope>
</reference>
<dbReference type="AlphaFoldDB" id="A0A915KMH5"/>
<dbReference type="Pfam" id="PF17888">
    <property type="entry name" value="Carm_PH"/>
    <property type="match status" value="1"/>
</dbReference>
<dbReference type="PANTHER" id="PTHR24112">
    <property type="entry name" value="LEUCINE-RICH REPEAT, ISOFORM F-RELATED"/>
    <property type="match status" value="1"/>
</dbReference>
<evidence type="ECO:0000313" key="3">
    <source>
        <dbReference type="WBParaSite" id="nRc.2.0.1.t38981-RA"/>
    </source>
</evidence>